<evidence type="ECO:0000259" key="3">
    <source>
        <dbReference type="PROSITE" id="PS50888"/>
    </source>
</evidence>
<dbReference type="PANTHER" id="PTHR47336:SF2">
    <property type="entry name" value="TRANSCRIPTION FACTOR HMS1-RELATED"/>
    <property type="match status" value="1"/>
</dbReference>
<dbReference type="AlphaFoldDB" id="A0A163AXB7"/>
<keyword evidence="5" id="KW-1185">Reference proteome</keyword>
<dbReference type="SMART" id="SM00353">
    <property type="entry name" value="HLH"/>
    <property type="match status" value="1"/>
</dbReference>
<evidence type="ECO:0000313" key="5">
    <source>
        <dbReference type="Proteomes" id="UP000076837"/>
    </source>
</evidence>
<reference evidence="4 5" key="1">
    <citation type="journal article" date="2016" name="Sci. Rep.">
        <title>Draft genome sequencing and secretome analysis of fungal phytopathogen Ascochyta rabiei provides insight into the necrotrophic effector repertoire.</title>
        <authorList>
            <person name="Verma S."/>
            <person name="Gazara R.K."/>
            <person name="Nizam S."/>
            <person name="Parween S."/>
            <person name="Chattopadhyay D."/>
            <person name="Verma P.K."/>
        </authorList>
    </citation>
    <scope>NUCLEOTIDE SEQUENCE [LARGE SCALE GENOMIC DNA]</scope>
    <source>
        <strain evidence="4 5">ArDII</strain>
    </source>
</reference>
<feature type="compositionally biased region" description="Polar residues" evidence="2">
    <location>
        <begin position="1"/>
        <end position="10"/>
    </location>
</feature>
<name>A0A163AXB7_DIDRA</name>
<dbReference type="Proteomes" id="UP000076837">
    <property type="component" value="Unassembled WGS sequence"/>
</dbReference>
<dbReference type="Gene3D" id="4.10.280.10">
    <property type="entry name" value="Helix-loop-helix DNA-binding domain"/>
    <property type="match status" value="1"/>
</dbReference>
<organism evidence="4 5">
    <name type="scientific">Didymella rabiei</name>
    <name type="common">Chickpea ascochyta blight fungus</name>
    <name type="synonym">Mycosphaerella rabiei</name>
    <dbReference type="NCBI Taxonomy" id="5454"/>
    <lineage>
        <taxon>Eukaryota</taxon>
        <taxon>Fungi</taxon>
        <taxon>Dikarya</taxon>
        <taxon>Ascomycota</taxon>
        <taxon>Pezizomycotina</taxon>
        <taxon>Dothideomycetes</taxon>
        <taxon>Pleosporomycetidae</taxon>
        <taxon>Pleosporales</taxon>
        <taxon>Pleosporineae</taxon>
        <taxon>Didymellaceae</taxon>
        <taxon>Ascochyta</taxon>
    </lineage>
</organism>
<feature type="compositionally biased region" description="Polar residues" evidence="2">
    <location>
        <begin position="790"/>
        <end position="805"/>
    </location>
</feature>
<dbReference type="InterPro" id="IPR052099">
    <property type="entry name" value="Regulatory_TF_Diverse"/>
</dbReference>
<gene>
    <name evidence="4" type="ORF">ST47_g7427</name>
</gene>
<accession>A0A163AXB7</accession>
<feature type="compositionally biased region" description="Basic and acidic residues" evidence="2">
    <location>
        <begin position="172"/>
        <end position="188"/>
    </location>
</feature>
<dbReference type="EMBL" id="JYNV01000244">
    <property type="protein sequence ID" value="KZM21448.1"/>
    <property type="molecule type" value="Genomic_DNA"/>
</dbReference>
<dbReference type="CDD" id="cd11395">
    <property type="entry name" value="bHLHzip_SREBP_like"/>
    <property type="match status" value="1"/>
</dbReference>
<feature type="compositionally biased region" description="Low complexity" evidence="2">
    <location>
        <begin position="484"/>
        <end position="498"/>
    </location>
</feature>
<dbReference type="InterPro" id="IPR036638">
    <property type="entry name" value="HLH_DNA-bd_sf"/>
</dbReference>
<dbReference type="PANTHER" id="PTHR47336">
    <property type="entry name" value="TRANSCRIPTION FACTOR HMS1-RELATED"/>
    <property type="match status" value="1"/>
</dbReference>
<feature type="compositionally biased region" description="Low complexity" evidence="2">
    <location>
        <begin position="888"/>
        <end position="897"/>
    </location>
</feature>
<feature type="compositionally biased region" description="Low complexity" evidence="2">
    <location>
        <begin position="160"/>
        <end position="171"/>
    </location>
</feature>
<comment type="caution">
    <text evidence="4">The sequence shown here is derived from an EMBL/GenBank/DDBJ whole genome shotgun (WGS) entry which is preliminary data.</text>
</comment>
<feature type="region of interest" description="Disordered" evidence="2">
    <location>
        <begin position="233"/>
        <end position="263"/>
    </location>
</feature>
<keyword evidence="1" id="KW-0175">Coiled coil</keyword>
<dbReference type="SUPFAM" id="SSF47459">
    <property type="entry name" value="HLH, helix-loop-helix DNA-binding domain"/>
    <property type="match status" value="1"/>
</dbReference>
<feature type="region of interest" description="Disordered" evidence="2">
    <location>
        <begin position="790"/>
        <end position="824"/>
    </location>
</feature>
<evidence type="ECO:0000256" key="2">
    <source>
        <dbReference type="SAM" id="MobiDB-lite"/>
    </source>
</evidence>
<dbReference type="InterPro" id="IPR011598">
    <property type="entry name" value="bHLH_dom"/>
</dbReference>
<feature type="region of interest" description="Disordered" evidence="2">
    <location>
        <begin position="482"/>
        <end position="527"/>
    </location>
</feature>
<feature type="coiled-coil region" evidence="1">
    <location>
        <begin position="981"/>
        <end position="1008"/>
    </location>
</feature>
<feature type="compositionally biased region" description="Polar residues" evidence="2">
    <location>
        <begin position="852"/>
        <end position="863"/>
    </location>
</feature>
<dbReference type="Pfam" id="PF00010">
    <property type="entry name" value="HLH"/>
    <property type="match status" value="1"/>
</dbReference>
<feature type="domain" description="BHLH" evidence="3">
    <location>
        <begin position="931"/>
        <end position="991"/>
    </location>
</feature>
<proteinExistence type="predicted"/>
<dbReference type="GO" id="GO:0046983">
    <property type="term" value="F:protein dimerization activity"/>
    <property type="evidence" value="ECO:0007669"/>
    <property type="project" value="InterPro"/>
</dbReference>
<feature type="compositionally biased region" description="Low complexity" evidence="2">
    <location>
        <begin position="919"/>
        <end position="928"/>
    </location>
</feature>
<feature type="compositionally biased region" description="Low complexity" evidence="2">
    <location>
        <begin position="806"/>
        <end position="818"/>
    </location>
</feature>
<evidence type="ECO:0000313" key="4">
    <source>
        <dbReference type="EMBL" id="KZM21448.1"/>
    </source>
</evidence>
<feature type="compositionally biased region" description="Polar residues" evidence="2">
    <location>
        <begin position="233"/>
        <end position="242"/>
    </location>
</feature>
<feature type="region of interest" description="Disordered" evidence="2">
    <location>
        <begin position="139"/>
        <end position="204"/>
    </location>
</feature>
<feature type="compositionally biased region" description="Polar residues" evidence="2">
    <location>
        <begin position="26"/>
        <end position="35"/>
    </location>
</feature>
<sequence>MGDITGQQQGELLSTEETRLSLPASGINNASTPSRDPTDAVTDDPRLHATKGLSSVVHPLVEQSLRKTPLVPTEDSTALIRDEEIDGISVSREPVVNLPFSPPAQIEVATSRALSPPSENTDSAATLIELSVPSEYQGPSMPLAAPMERGASSALPSQSENEAAVEVAEGPVEMREFSVKQDKGKERAASPPAPVERRVSVSLSPQRSGSLLHVPSMTLTSLSGAGMISLPSSPNITPNSESKAGRIPAAQSAESDDYPKISNGLRTTYRKGVPPYKPRIQLPKVTSMSGYRRFVTKYAGEPLYQLSETIPYVLGPSALIERLHFLVEKKIPLPDEEPPVYKNIGWIAQDLSTKVTHEAAYTDQRLELYFLRRHMVVHRRACNILELIEHTKRWRTLPNPANVLGDDGAKTPWSQIVYQLRLLEVDVTKIDLAIYDELRDSEGNALTALLFRMQQWQKSGELERRFTKWMEEGMKAFENDAKEQSNGASALSSSPSQSRDGRGDQEMSRQSAKSAAQAGEARRVEQMQLQTQAKGSLEWLRDFKTGGRAIKRCFRYPAWRYIIYIVLLAVGLGGWAYSQMRSKECGGSNNVRGTRKWEDGPSILAQEDEWINGGIAVLSLYRMLLDYPTLKFASETQQARKAELLALGHMFQAWPSPSSVPDSSEIVDTYTKEGRVATTIKQGPTVSLLNHHHPSAFFILSLRAGHYTHSHRTIKPLIYTTFSAISAMSYPGYPNVANPDYSPPQEMLCYPDQFGSAYLGDNYSTSPEYSLDSFFDQALASTDISTTFPSKEQGPFNTTFGTTGVATSSNTASSYSTSRHPSDAAPFGKLEQLSFSFCFDPRSTEPFETACFSPNTHISSRTPSLCGDASEKASSPSLSPRNLKRESPSSPDSAPEESTQKRPQRKRGRPRLDRTENVSSTSSPSSKSQKTGRLPHNQVERKYREGLNAELERLRRAVPSLPQSDEAGAMGQPKPSKAMVLASAIEYIRKIEAERDALKLENARLRNAAASGQTIRNWKVEDESLQEFLTDP</sequence>
<dbReference type="PROSITE" id="PS50888">
    <property type="entry name" value="BHLH"/>
    <property type="match status" value="1"/>
</dbReference>
<evidence type="ECO:0000256" key="1">
    <source>
        <dbReference type="SAM" id="Coils"/>
    </source>
</evidence>
<feature type="region of interest" description="Disordered" evidence="2">
    <location>
        <begin position="1"/>
        <end position="56"/>
    </location>
</feature>
<dbReference type="STRING" id="5454.A0A163AXB7"/>
<feature type="region of interest" description="Disordered" evidence="2">
    <location>
        <begin position="852"/>
        <end position="941"/>
    </location>
</feature>
<protein>
    <recommendedName>
        <fullName evidence="3">BHLH domain-containing protein</fullName>
    </recommendedName>
</protein>